<evidence type="ECO:0000313" key="3">
    <source>
        <dbReference type="Proteomes" id="UP000320762"/>
    </source>
</evidence>
<accession>A0A550BZI6</accession>
<feature type="compositionally biased region" description="Pro residues" evidence="1">
    <location>
        <begin position="44"/>
        <end position="53"/>
    </location>
</feature>
<organism evidence="2 3">
    <name type="scientific">Schizophyllum amplum</name>
    <dbReference type="NCBI Taxonomy" id="97359"/>
    <lineage>
        <taxon>Eukaryota</taxon>
        <taxon>Fungi</taxon>
        <taxon>Dikarya</taxon>
        <taxon>Basidiomycota</taxon>
        <taxon>Agaricomycotina</taxon>
        <taxon>Agaricomycetes</taxon>
        <taxon>Agaricomycetidae</taxon>
        <taxon>Agaricales</taxon>
        <taxon>Schizophyllaceae</taxon>
        <taxon>Schizophyllum</taxon>
    </lineage>
</organism>
<protein>
    <submittedName>
        <fullName evidence="2">Uncharacterized protein</fullName>
    </submittedName>
</protein>
<feature type="region of interest" description="Disordered" evidence="1">
    <location>
        <begin position="34"/>
        <end position="103"/>
    </location>
</feature>
<feature type="compositionally biased region" description="Low complexity" evidence="1">
    <location>
        <begin position="64"/>
        <end position="78"/>
    </location>
</feature>
<sequence>MSFTRVSDAVAAGLLKMEPRDNATHDEDDLFFVRRDLSNDSPVPTEPNTPQPGSPLDGQFEQVNFAGAFGNGNGMDSASDVDDTDSSSDVDDMDAASDIDDMDAAHDVDASGDIDIDIEDLSQTSLGSNSGSDSDSDVDVIVNHAPVTGVTLAFAANFTDASSANAAAAYPGGVVFGGAAPSAGMGYMLSWVVSDATIRQVGVGFTVVPNEDLVVPPFFWPGGPKYYAITRGRFVGVLNNAAYFGMSITGVSSPSTLCSRDLYEVVEFFNAARRANMISIV</sequence>
<name>A0A550BZI6_9AGAR</name>
<keyword evidence="3" id="KW-1185">Reference proteome</keyword>
<comment type="caution">
    <text evidence="2">The sequence shown here is derived from an EMBL/GenBank/DDBJ whole genome shotgun (WGS) entry which is preliminary data.</text>
</comment>
<proteinExistence type="predicted"/>
<dbReference type="AlphaFoldDB" id="A0A550BZI6"/>
<dbReference type="EMBL" id="VDMD01000040">
    <property type="protein sequence ID" value="TRM57972.1"/>
    <property type="molecule type" value="Genomic_DNA"/>
</dbReference>
<evidence type="ECO:0000256" key="1">
    <source>
        <dbReference type="SAM" id="MobiDB-lite"/>
    </source>
</evidence>
<gene>
    <name evidence="2" type="ORF">BD626DRAFT_540226</name>
</gene>
<evidence type="ECO:0000313" key="2">
    <source>
        <dbReference type="EMBL" id="TRM57972.1"/>
    </source>
</evidence>
<feature type="compositionally biased region" description="Acidic residues" evidence="1">
    <location>
        <begin position="79"/>
        <end position="102"/>
    </location>
</feature>
<dbReference type="Proteomes" id="UP000320762">
    <property type="component" value="Unassembled WGS sequence"/>
</dbReference>
<dbReference type="OrthoDB" id="3270804at2759"/>
<reference evidence="2 3" key="1">
    <citation type="journal article" date="2019" name="New Phytol.">
        <title>Comparative genomics reveals unique wood-decay strategies and fruiting body development in the Schizophyllaceae.</title>
        <authorList>
            <person name="Almasi E."/>
            <person name="Sahu N."/>
            <person name="Krizsan K."/>
            <person name="Balint B."/>
            <person name="Kovacs G.M."/>
            <person name="Kiss B."/>
            <person name="Cseklye J."/>
            <person name="Drula E."/>
            <person name="Henrissat B."/>
            <person name="Nagy I."/>
            <person name="Chovatia M."/>
            <person name="Adam C."/>
            <person name="LaButti K."/>
            <person name="Lipzen A."/>
            <person name="Riley R."/>
            <person name="Grigoriev I.V."/>
            <person name="Nagy L.G."/>
        </authorList>
    </citation>
    <scope>NUCLEOTIDE SEQUENCE [LARGE SCALE GENOMIC DNA]</scope>
    <source>
        <strain evidence="2 3">NL-1724</strain>
    </source>
</reference>